<feature type="signal peptide" evidence="1">
    <location>
        <begin position="1"/>
        <end position="17"/>
    </location>
</feature>
<dbReference type="SUPFAM" id="SSF101148">
    <property type="entry name" value="Plant invertase/pectin methylesterase inhibitor"/>
    <property type="match status" value="1"/>
</dbReference>
<accession>A0A2Z7D1X2</accession>
<sequence length="163" mass="17506">MGCVLFLMASGSPPAAARRFIGVNPWCRTASHKRLCTQMAKGATTWHGASANAMIATLELAKRIQSMSDRLIRPAIAFLEPQSRESISASCAEDFELAISDLEDSIKALEANDMGTLTVHLSAAYSTDCSDALAEFGVDDPLAKVSGHYLKMVDNCLAVVRQI</sequence>
<feature type="chain" id="PRO_5016347103" description="Pectinesterase inhibitor domain-containing protein" evidence="1">
    <location>
        <begin position="18"/>
        <end position="163"/>
    </location>
</feature>
<dbReference type="InterPro" id="IPR035513">
    <property type="entry name" value="Invertase/methylesterase_inhib"/>
</dbReference>
<dbReference type="Proteomes" id="UP000250235">
    <property type="component" value="Unassembled WGS sequence"/>
</dbReference>
<proteinExistence type="predicted"/>
<dbReference type="AlphaFoldDB" id="A0A2Z7D1X2"/>
<evidence type="ECO:0000259" key="2">
    <source>
        <dbReference type="SMART" id="SM00856"/>
    </source>
</evidence>
<dbReference type="InterPro" id="IPR006501">
    <property type="entry name" value="Pectinesterase_inhib_dom"/>
</dbReference>
<gene>
    <name evidence="3" type="ORF">F511_21067</name>
</gene>
<organism evidence="3 4">
    <name type="scientific">Dorcoceras hygrometricum</name>
    <dbReference type="NCBI Taxonomy" id="472368"/>
    <lineage>
        <taxon>Eukaryota</taxon>
        <taxon>Viridiplantae</taxon>
        <taxon>Streptophyta</taxon>
        <taxon>Embryophyta</taxon>
        <taxon>Tracheophyta</taxon>
        <taxon>Spermatophyta</taxon>
        <taxon>Magnoliopsida</taxon>
        <taxon>eudicotyledons</taxon>
        <taxon>Gunneridae</taxon>
        <taxon>Pentapetalae</taxon>
        <taxon>asterids</taxon>
        <taxon>lamiids</taxon>
        <taxon>Lamiales</taxon>
        <taxon>Gesneriaceae</taxon>
        <taxon>Didymocarpoideae</taxon>
        <taxon>Trichosporeae</taxon>
        <taxon>Loxocarpinae</taxon>
        <taxon>Dorcoceras</taxon>
    </lineage>
</organism>
<keyword evidence="4" id="KW-1185">Reference proteome</keyword>
<name>A0A2Z7D1X2_9LAMI</name>
<dbReference type="SMART" id="SM00856">
    <property type="entry name" value="PMEI"/>
    <property type="match status" value="1"/>
</dbReference>
<evidence type="ECO:0000313" key="4">
    <source>
        <dbReference type="Proteomes" id="UP000250235"/>
    </source>
</evidence>
<dbReference type="Pfam" id="PF04043">
    <property type="entry name" value="PMEI"/>
    <property type="match status" value="1"/>
</dbReference>
<protein>
    <recommendedName>
        <fullName evidence="2">Pectinesterase inhibitor domain-containing protein</fullName>
    </recommendedName>
</protein>
<dbReference type="Gene3D" id="1.20.140.40">
    <property type="entry name" value="Invertase/pectin methylesterase inhibitor family protein"/>
    <property type="match status" value="1"/>
</dbReference>
<dbReference type="GO" id="GO:0004857">
    <property type="term" value="F:enzyme inhibitor activity"/>
    <property type="evidence" value="ECO:0007669"/>
    <property type="project" value="InterPro"/>
</dbReference>
<keyword evidence="1" id="KW-0732">Signal</keyword>
<dbReference type="NCBIfam" id="TIGR01614">
    <property type="entry name" value="PME_inhib"/>
    <property type="match status" value="1"/>
</dbReference>
<dbReference type="EMBL" id="KQ991025">
    <property type="protein sequence ID" value="KZV52687.1"/>
    <property type="molecule type" value="Genomic_DNA"/>
</dbReference>
<dbReference type="OrthoDB" id="770764at2759"/>
<feature type="domain" description="Pectinesterase inhibitor" evidence="2">
    <location>
        <begin position="16"/>
        <end position="159"/>
    </location>
</feature>
<evidence type="ECO:0000256" key="1">
    <source>
        <dbReference type="SAM" id="SignalP"/>
    </source>
</evidence>
<evidence type="ECO:0000313" key="3">
    <source>
        <dbReference type="EMBL" id="KZV52687.1"/>
    </source>
</evidence>
<reference evidence="3 4" key="1">
    <citation type="journal article" date="2015" name="Proc. Natl. Acad. Sci. U.S.A.">
        <title>The resurrection genome of Boea hygrometrica: A blueprint for survival of dehydration.</title>
        <authorList>
            <person name="Xiao L."/>
            <person name="Yang G."/>
            <person name="Zhang L."/>
            <person name="Yang X."/>
            <person name="Zhao S."/>
            <person name="Ji Z."/>
            <person name="Zhou Q."/>
            <person name="Hu M."/>
            <person name="Wang Y."/>
            <person name="Chen M."/>
            <person name="Xu Y."/>
            <person name="Jin H."/>
            <person name="Xiao X."/>
            <person name="Hu G."/>
            <person name="Bao F."/>
            <person name="Hu Y."/>
            <person name="Wan P."/>
            <person name="Li L."/>
            <person name="Deng X."/>
            <person name="Kuang T."/>
            <person name="Xiang C."/>
            <person name="Zhu J.K."/>
            <person name="Oliver M.J."/>
            <person name="He Y."/>
        </authorList>
    </citation>
    <scope>NUCLEOTIDE SEQUENCE [LARGE SCALE GENOMIC DNA]</scope>
    <source>
        <strain evidence="4">cv. XS01</strain>
    </source>
</reference>